<name>A0A5N6RE23_9ROSI</name>
<dbReference type="GO" id="GO:0012505">
    <property type="term" value="C:endomembrane system"/>
    <property type="evidence" value="ECO:0007669"/>
    <property type="project" value="UniProtKB-SubCell"/>
</dbReference>
<keyword evidence="5 7" id="KW-0472">Membrane</keyword>
<dbReference type="PANTHER" id="PTHR31769">
    <property type="entry name" value="OS07G0462200 PROTEIN-RELATED"/>
    <property type="match status" value="1"/>
</dbReference>
<evidence type="ECO:0000256" key="4">
    <source>
        <dbReference type="ARBA" id="ARBA00022989"/>
    </source>
</evidence>
<evidence type="ECO:0000256" key="7">
    <source>
        <dbReference type="SAM" id="Phobius"/>
    </source>
</evidence>
<evidence type="ECO:0000256" key="1">
    <source>
        <dbReference type="ARBA" id="ARBA00004127"/>
    </source>
</evidence>
<evidence type="ECO:0000256" key="2">
    <source>
        <dbReference type="ARBA" id="ARBA00022692"/>
    </source>
</evidence>
<comment type="subcellular location">
    <subcellularLocation>
        <location evidence="1">Endomembrane system</location>
        <topology evidence="1">Multi-pass membrane protein</topology>
    </subcellularLocation>
</comment>
<feature type="transmembrane region" description="Helical" evidence="7">
    <location>
        <begin position="33"/>
        <end position="53"/>
    </location>
</feature>
<sequence length="273" mass="29471">MSCSSFGPERMAVTHADLEPSRRSTELGSKTGVLLMVLTILWGLFCFILCLIAEATRSEVTWVGAGNKGNGGKSECVYSGSGKTPLFCAAAAFVGLAIATVVQHTYMLIAVTKSPPSALVNWDSGSAIAKSLSWQAGFFFVTTWICFSVGEILLLIGLSVESGHLKNWNRQRPSCLIIREGLFSAAGVFSLATVFFAAGLYLTALRAQTVSQELENVRREVLEASALYASPPRSPPLHHMATVARESPISRENHSEQPLFVFPQAFSKHSNLV</sequence>
<organism evidence="8 9">
    <name type="scientific">Carpinus fangiana</name>
    <dbReference type="NCBI Taxonomy" id="176857"/>
    <lineage>
        <taxon>Eukaryota</taxon>
        <taxon>Viridiplantae</taxon>
        <taxon>Streptophyta</taxon>
        <taxon>Embryophyta</taxon>
        <taxon>Tracheophyta</taxon>
        <taxon>Spermatophyta</taxon>
        <taxon>Magnoliopsida</taxon>
        <taxon>eudicotyledons</taxon>
        <taxon>Gunneridae</taxon>
        <taxon>Pentapetalae</taxon>
        <taxon>rosids</taxon>
        <taxon>fabids</taxon>
        <taxon>Fagales</taxon>
        <taxon>Betulaceae</taxon>
        <taxon>Carpinus</taxon>
    </lineage>
</organism>
<evidence type="ECO:0000256" key="5">
    <source>
        <dbReference type="ARBA" id="ARBA00023136"/>
    </source>
</evidence>
<dbReference type="Pfam" id="PF06749">
    <property type="entry name" value="DUF1218"/>
    <property type="match status" value="1"/>
</dbReference>
<protein>
    <recommendedName>
        <fullName evidence="10">Transmembrane protein</fullName>
    </recommendedName>
</protein>
<feature type="transmembrane region" description="Helical" evidence="7">
    <location>
        <begin position="86"/>
        <end position="112"/>
    </location>
</feature>
<comment type="similarity">
    <text evidence="6">Belongs to the DESIGUAL family.</text>
</comment>
<dbReference type="AlphaFoldDB" id="A0A5N6RE23"/>
<evidence type="ECO:0008006" key="10">
    <source>
        <dbReference type="Google" id="ProtNLM"/>
    </source>
</evidence>
<dbReference type="Proteomes" id="UP000327013">
    <property type="component" value="Chromosome 6"/>
</dbReference>
<dbReference type="EMBL" id="CM017326">
    <property type="protein sequence ID" value="KAE8076854.1"/>
    <property type="molecule type" value="Genomic_DNA"/>
</dbReference>
<keyword evidence="3" id="KW-0732">Signal</keyword>
<feature type="transmembrane region" description="Helical" evidence="7">
    <location>
        <begin position="132"/>
        <end position="160"/>
    </location>
</feature>
<accession>A0A5N6RE23</accession>
<evidence type="ECO:0000256" key="3">
    <source>
        <dbReference type="ARBA" id="ARBA00022729"/>
    </source>
</evidence>
<evidence type="ECO:0000313" key="8">
    <source>
        <dbReference type="EMBL" id="KAE8076854.1"/>
    </source>
</evidence>
<proteinExistence type="inferred from homology"/>
<dbReference type="InterPro" id="IPR009606">
    <property type="entry name" value="DEAL/Modifying_wall_lignin1/2"/>
</dbReference>
<keyword evidence="9" id="KW-1185">Reference proteome</keyword>
<keyword evidence="4 7" id="KW-1133">Transmembrane helix</keyword>
<evidence type="ECO:0000256" key="6">
    <source>
        <dbReference type="ARBA" id="ARBA00029467"/>
    </source>
</evidence>
<dbReference type="InterPro" id="IPR052222">
    <property type="entry name" value="DESIGUAL"/>
</dbReference>
<feature type="transmembrane region" description="Helical" evidence="7">
    <location>
        <begin position="181"/>
        <end position="202"/>
    </location>
</feature>
<reference evidence="8 9" key="1">
    <citation type="submission" date="2019-06" db="EMBL/GenBank/DDBJ databases">
        <title>A chromosomal-level reference genome of Carpinus fangiana (Coryloideae, Betulaceae).</title>
        <authorList>
            <person name="Yang X."/>
            <person name="Wang Z."/>
            <person name="Zhang L."/>
            <person name="Hao G."/>
            <person name="Liu J."/>
            <person name="Yang Y."/>
        </authorList>
    </citation>
    <scope>NUCLEOTIDE SEQUENCE [LARGE SCALE GENOMIC DNA]</scope>
    <source>
        <strain evidence="8">Cfa_2016G</strain>
        <tissue evidence="8">Leaf</tissue>
    </source>
</reference>
<keyword evidence="2 7" id="KW-0812">Transmembrane</keyword>
<evidence type="ECO:0000313" key="9">
    <source>
        <dbReference type="Proteomes" id="UP000327013"/>
    </source>
</evidence>
<dbReference type="OrthoDB" id="1861835at2759"/>
<gene>
    <name evidence="8" type="ORF">FH972_015478</name>
</gene>